<evidence type="ECO:0000313" key="2">
    <source>
        <dbReference type="EMBL" id="KPA85612.1"/>
    </source>
</evidence>
<dbReference type="SUPFAM" id="SSF52799">
    <property type="entry name" value="(Phosphotyrosine protein) phosphatases II"/>
    <property type="match status" value="1"/>
</dbReference>
<dbReference type="EMBL" id="LGTL01000001">
    <property type="protein sequence ID" value="KPA85613.1"/>
    <property type="molecule type" value="Genomic_DNA"/>
</dbReference>
<dbReference type="VEuPathDB" id="TriTrypDB:LpyrH10_01_0190"/>
<dbReference type="Pfam" id="PF13350">
    <property type="entry name" value="Y_phosphatase3"/>
    <property type="match status" value="1"/>
</dbReference>
<comment type="caution">
    <text evidence="2">The sequence shown here is derived from an EMBL/GenBank/DDBJ whole genome shotgun (WGS) entry which is preliminary data.</text>
</comment>
<evidence type="ECO:0000259" key="1">
    <source>
        <dbReference type="PROSITE" id="PS50056"/>
    </source>
</evidence>
<dbReference type="OMA" id="MHYAYED"/>
<keyword evidence="3" id="KW-1185">Reference proteome</keyword>
<organism evidence="2 3">
    <name type="scientific">Leptomonas pyrrhocoris</name>
    <name type="common">Firebug parasite</name>
    <dbReference type="NCBI Taxonomy" id="157538"/>
    <lineage>
        <taxon>Eukaryota</taxon>
        <taxon>Discoba</taxon>
        <taxon>Euglenozoa</taxon>
        <taxon>Kinetoplastea</taxon>
        <taxon>Metakinetoplastina</taxon>
        <taxon>Trypanosomatida</taxon>
        <taxon>Trypanosomatidae</taxon>
        <taxon>Leishmaniinae</taxon>
        <taxon>Leptomonas</taxon>
    </lineage>
</organism>
<dbReference type="GO" id="GO:0004721">
    <property type="term" value="F:phosphoprotein phosphatase activity"/>
    <property type="evidence" value="ECO:0007669"/>
    <property type="project" value="InterPro"/>
</dbReference>
<dbReference type="Proteomes" id="UP000037923">
    <property type="component" value="Unassembled WGS sequence"/>
</dbReference>
<evidence type="ECO:0000313" key="3">
    <source>
        <dbReference type="Proteomes" id="UP000037923"/>
    </source>
</evidence>
<proteinExistence type="predicted"/>
<dbReference type="InterPro" id="IPR026893">
    <property type="entry name" value="Tyr/Ser_Pase_IphP-type"/>
</dbReference>
<dbReference type="OrthoDB" id="9988524at2759"/>
<dbReference type="GeneID" id="26900317"/>
<reference evidence="2 3" key="1">
    <citation type="submission" date="2015-07" db="EMBL/GenBank/DDBJ databases">
        <title>High-quality genome of monoxenous trypanosomatid Leptomonas pyrrhocoris.</title>
        <authorList>
            <person name="Flegontov P."/>
            <person name="Butenko A."/>
            <person name="Firsov S."/>
            <person name="Vlcek C."/>
            <person name="Logacheva M.D."/>
            <person name="Field M."/>
            <person name="Filatov D."/>
            <person name="Flegontova O."/>
            <person name="Gerasimov E."/>
            <person name="Jackson A.P."/>
            <person name="Kelly S."/>
            <person name="Opperdoes F."/>
            <person name="O'Reilly A."/>
            <person name="Votypka J."/>
            <person name="Yurchenko V."/>
            <person name="Lukes J."/>
        </authorList>
    </citation>
    <scope>NUCLEOTIDE SEQUENCE [LARGE SCALE GENOMIC DNA]</scope>
    <source>
        <strain evidence="2">H10</strain>
    </source>
</reference>
<dbReference type="PROSITE" id="PS50056">
    <property type="entry name" value="TYR_PHOSPHATASE_2"/>
    <property type="match status" value="1"/>
</dbReference>
<dbReference type="InterPro" id="IPR016130">
    <property type="entry name" value="Tyr_Pase_AS"/>
</dbReference>
<dbReference type="PROSITE" id="PS00383">
    <property type="entry name" value="TYR_PHOSPHATASE_1"/>
    <property type="match status" value="1"/>
</dbReference>
<sequence>MPSHERIIEVGGLQNYRDLGGYLTRDGKHVVKYKHVYRADNVSSVTAEGKKLLMEKLHLKYIIDFRCPAEKARSPQRSCSDFSYFSIPIDACAVREEVQKYPEVDGAMAEQMIRQVAKTFLIDFKEEYKYFFELLLHQVKGKPAVFHCMAGKDRTGIAAALLLTALDVPPDTVMEDFLFSNQCCVAPTGASMKVSHCTITQDAINVLFRAQPYFLELAFGEVRRRYGSVTAYMEKELGLDKKHLQQLRGYYVRPKSSS</sequence>
<dbReference type="PANTHER" id="PTHR31126">
    <property type="entry name" value="TYROSINE-PROTEIN PHOSPHATASE"/>
    <property type="match status" value="1"/>
</dbReference>
<name>A0A0N0DZR9_LEPPY</name>
<gene>
    <name evidence="2" type="ORF">ABB37_00019</name>
</gene>
<dbReference type="RefSeq" id="XP_015664052.1">
    <property type="nucleotide sequence ID" value="XM_015796044.1"/>
</dbReference>
<dbReference type="Gene3D" id="3.90.190.10">
    <property type="entry name" value="Protein tyrosine phosphatase superfamily"/>
    <property type="match status" value="1"/>
</dbReference>
<protein>
    <recommendedName>
        <fullName evidence="1">Tyrosine specific protein phosphatases domain-containing protein</fullName>
    </recommendedName>
</protein>
<feature type="domain" description="Tyrosine specific protein phosphatases" evidence="1">
    <location>
        <begin position="122"/>
        <end position="163"/>
    </location>
</feature>
<dbReference type="RefSeq" id="XP_015664051.1">
    <property type="nucleotide sequence ID" value="XM_015796043.1"/>
</dbReference>
<accession>A0A0N0DZR9</accession>
<dbReference type="InterPro" id="IPR000387">
    <property type="entry name" value="Tyr_Pase_dom"/>
</dbReference>
<dbReference type="InterPro" id="IPR029021">
    <property type="entry name" value="Prot-tyrosine_phosphatase-like"/>
</dbReference>
<dbReference type="AlphaFoldDB" id="A0A0N0DZR9"/>
<dbReference type="PANTHER" id="PTHR31126:SF1">
    <property type="entry name" value="TYROSINE SPECIFIC PROTEIN PHOSPHATASES DOMAIN-CONTAINING PROTEIN"/>
    <property type="match status" value="1"/>
</dbReference>
<dbReference type="EMBL" id="LGTL01000001">
    <property type="protein sequence ID" value="KPA85612.1"/>
    <property type="molecule type" value="Genomic_DNA"/>
</dbReference>